<dbReference type="InterPro" id="IPR002035">
    <property type="entry name" value="VWF_A"/>
</dbReference>
<evidence type="ECO:0000313" key="3">
    <source>
        <dbReference type="Proteomes" id="UP000001542"/>
    </source>
</evidence>
<dbReference type="GO" id="GO:0005634">
    <property type="term" value="C:nucleus"/>
    <property type="evidence" value="ECO:0000318"/>
    <property type="project" value="GO_Central"/>
</dbReference>
<dbReference type="Gene3D" id="3.10.110.10">
    <property type="entry name" value="Ubiquitin Conjugating Enzyme"/>
    <property type="match status" value="1"/>
</dbReference>
<dbReference type="Gene3D" id="3.30.40.10">
    <property type="entry name" value="Zinc/RING finger domain, C3HC4 (zinc finger)"/>
    <property type="match status" value="1"/>
</dbReference>
<dbReference type="SUPFAM" id="SSF53300">
    <property type="entry name" value="vWA-like"/>
    <property type="match status" value="1"/>
</dbReference>
<reference evidence="2" key="1">
    <citation type="submission" date="2006-10" db="EMBL/GenBank/DDBJ databases">
        <authorList>
            <person name="Amadeo P."/>
            <person name="Zhao Q."/>
            <person name="Wortman J."/>
            <person name="Fraser-Liggett C."/>
            <person name="Carlton J."/>
        </authorList>
    </citation>
    <scope>NUCLEOTIDE SEQUENCE</scope>
    <source>
        <strain evidence="2">G3</strain>
    </source>
</reference>
<reference evidence="2" key="2">
    <citation type="journal article" date="2007" name="Science">
        <title>Draft genome sequence of the sexually transmitted pathogen Trichomonas vaginalis.</title>
        <authorList>
            <person name="Carlton J.M."/>
            <person name="Hirt R.P."/>
            <person name="Silva J.C."/>
            <person name="Delcher A.L."/>
            <person name="Schatz M."/>
            <person name="Zhao Q."/>
            <person name="Wortman J.R."/>
            <person name="Bidwell S.L."/>
            <person name="Alsmark U.C.M."/>
            <person name="Besteiro S."/>
            <person name="Sicheritz-Ponten T."/>
            <person name="Noel C.J."/>
            <person name="Dacks J.B."/>
            <person name="Foster P.G."/>
            <person name="Simillion C."/>
            <person name="Van de Peer Y."/>
            <person name="Miranda-Saavedra D."/>
            <person name="Barton G.J."/>
            <person name="Westrop G.D."/>
            <person name="Mueller S."/>
            <person name="Dessi D."/>
            <person name="Fiori P.L."/>
            <person name="Ren Q."/>
            <person name="Paulsen I."/>
            <person name="Zhang H."/>
            <person name="Bastida-Corcuera F.D."/>
            <person name="Simoes-Barbosa A."/>
            <person name="Brown M.T."/>
            <person name="Hayes R.D."/>
            <person name="Mukherjee M."/>
            <person name="Okumura C.Y."/>
            <person name="Schneider R."/>
            <person name="Smith A.J."/>
            <person name="Vanacova S."/>
            <person name="Villalvazo M."/>
            <person name="Haas B.J."/>
            <person name="Pertea M."/>
            <person name="Feldblyum T.V."/>
            <person name="Utterback T.R."/>
            <person name="Shu C.L."/>
            <person name="Osoegawa K."/>
            <person name="de Jong P.J."/>
            <person name="Hrdy I."/>
            <person name="Horvathova L."/>
            <person name="Zubacova Z."/>
            <person name="Dolezal P."/>
            <person name="Malik S.B."/>
            <person name="Logsdon J.M. Jr."/>
            <person name="Henze K."/>
            <person name="Gupta A."/>
            <person name="Wang C.C."/>
            <person name="Dunne R.L."/>
            <person name="Upcroft J.A."/>
            <person name="Upcroft P."/>
            <person name="White O."/>
            <person name="Salzberg S.L."/>
            <person name="Tang P."/>
            <person name="Chiu C.-H."/>
            <person name="Lee Y.-S."/>
            <person name="Embley T.M."/>
            <person name="Coombs G.H."/>
            <person name="Mottram J.C."/>
            <person name="Tachezy J."/>
            <person name="Fraser-Liggett C.M."/>
            <person name="Johnson P.J."/>
        </authorList>
    </citation>
    <scope>NUCLEOTIDE SEQUENCE [LARGE SCALE GENOMIC DNA]</scope>
    <source>
        <strain evidence="2">G3</strain>
    </source>
</reference>
<dbReference type="Proteomes" id="UP000001542">
    <property type="component" value="Unassembled WGS sequence"/>
</dbReference>
<dbReference type="GO" id="GO:0006974">
    <property type="term" value="P:DNA damage response"/>
    <property type="evidence" value="ECO:0000318"/>
    <property type="project" value="GO_Central"/>
</dbReference>
<dbReference type="PANTHER" id="PTHR24068">
    <property type="entry name" value="UBIQUITIN-CONJUGATING ENZYME E2"/>
    <property type="match status" value="1"/>
</dbReference>
<dbReference type="GO" id="GO:0000209">
    <property type="term" value="P:protein polyubiquitination"/>
    <property type="evidence" value="ECO:0000318"/>
    <property type="project" value="GO_Central"/>
</dbReference>
<dbReference type="VEuPathDB" id="TrichDB:TVAGG3_0495640"/>
<dbReference type="AlphaFoldDB" id="A2F152"/>
<protein>
    <submittedName>
        <fullName evidence="2">Ubiquitin-conjugating enzyme family protein</fullName>
    </submittedName>
</protein>
<dbReference type="SMR" id="A2F152"/>
<feature type="domain" description="UBC core" evidence="1">
    <location>
        <begin position="705"/>
        <end position="867"/>
    </location>
</feature>
<accession>A2F152</accession>
<dbReference type="InterPro" id="IPR013083">
    <property type="entry name" value="Znf_RING/FYVE/PHD"/>
</dbReference>
<dbReference type="RefSeq" id="XP_001330196.1">
    <property type="nucleotide sequence ID" value="XM_001330161.1"/>
</dbReference>
<dbReference type="CDD" id="cd00198">
    <property type="entry name" value="vWFA"/>
    <property type="match status" value="1"/>
</dbReference>
<evidence type="ECO:0000259" key="1">
    <source>
        <dbReference type="PROSITE" id="PS50127"/>
    </source>
</evidence>
<keyword evidence="3" id="KW-1185">Reference proteome</keyword>
<dbReference type="InterPro" id="IPR000608">
    <property type="entry name" value="UBC"/>
</dbReference>
<dbReference type="Pfam" id="PF13519">
    <property type="entry name" value="VWA_2"/>
    <property type="match status" value="1"/>
</dbReference>
<dbReference type="VEuPathDB" id="TrichDB:TVAG_339710"/>
<organism evidence="2 3">
    <name type="scientific">Trichomonas vaginalis (strain ATCC PRA-98 / G3)</name>
    <dbReference type="NCBI Taxonomy" id="412133"/>
    <lineage>
        <taxon>Eukaryota</taxon>
        <taxon>Metamonada</taxon>
        <taxon>Parabasalia</taxon>
        <taxon>Trichomonadida</taxon>
        <taxon>Trichomonadidae</taxon>
        <taxon>Trichomonas</taxon>
    </lineage>
</organism>
<dbReference type="SMART" id="SM00327">
    <property type="entry name" value="VWA"/>
    <property type="match status" value="1"/>
</dbReference>
<dbReference type="SUPFAM" id="SSF57850">
    <property type="entry name" value="RING/U-box"/>
    <property type="match status" value="1"/>
</dbReference>
<dbReference type="KEGG" id="tva:4759169"/>
<dbReference type="FunFam" id="3.40.50.410:FF:000193">
    <property type="entry name" value="Ubiquitin-conjugating enzyme family protein"/>
    <property type="match status" value="1"/>
</dbReference>
<dbReference type="InterPro" id="IPR036465">
    <property type="entry name" value="vWFA_dom_sf"/>
</dbReference>
<dbReference type="OrthoDB" id="10069349at2759"/>
<dbReference type="FunFam" id="3.10.110.10:FF:000198">
    <property type="entry name" value="Ubiquitin-conjugating enzyme family protein"/>
    <property type="match status" value="1"/>
</dbReference>
<name>A2F152_TRIV3</name>
<dbReference type="STRING" id="5722.A2F152"/>
<dbReference type="PROSITE" id="PS50127">
    <property type="entry name" value="UBC_2"/>
    <property type="match status" value="1"/>
</dbReference>
<dbReference type="Gene3D" id="3.40.50.410">
    <property type="entry name" value="von Willebrand factor, type A domain"/>
    <property type="match status" value="1"/>
</dbReference>
<dbReference type="GO" id="GO:0061631">
    <property type="term" value="F:ubiquitin conjugating enzyme activity"/>
    <property type="evidence" value="ECO:0000318"/>
    <property type="project" value="GO_Central"/>
</dbReference>
<gene>
    <name evidence="2" type="ORF">TVAG_339710</name>
</gene>
<dbReference type="EMBL" id="DS113570">
    <property type="protein sequence ID" value="EAY01343.1"/>
    <property type="molecule type" value="Genomic_DNA"/>
</dbReference>
<proteinExistence type="predicted"/>
<sequence length="963" mass="109941">MPDISITFNRQTVSWYYSDDWTVSKLCNDIQSKLNLSNQIYLGLYGSVLDPNTYVLDTTLVQDIITVLDHNFLPTINLPDDYEGDPPKGHFRVYSTVTYESLTKGIFMPVSPDLDFDSQRAHIIQEIEKTYNIQDIDVIVYLPGAIPYLRGTINDFFSIYTAAKKVLYITVVSKSVSTFRGLSLPSYYHSVKANICAITNDQQKFCISPLNNLPEDTVVLGSALMGLLCVTDYRILQKIIGWFENNTKYAPCIIALHDIQKKALIRYHHIITITTTLFAIVKNIYNTTSINYSQILDFFKYVDHHSQSSPSRVTMNIAPFLNTSTGRYFFLNFSDYESISTYNSDFSRCFATTIKRSLPEVKDLNSSQSQIFREFKIIEAISNPNPMIIRGNNTFLLSLGTCYKQQDSKSIVSQKQIQYIDPKEGEIKVEVIDTMAEALRSKGVVIDTPSETQQINIICIDTSGSMGGTSLEIAKQCFKIIVNRAYEVGPLSLWGLYIFDTTPKIILPLSPIPNEFHRAVDTIRAWGCTALYRCIELAQDEINAKVRQKPEFKNAIKRIIALTDGGDNEYHYKTNNHMQELADIANGLVRDGIVFDYIELGDDPEYPPQNIAINSGGCYLQFSDRDFIKKGNRQIDITKIRRIFESDGFFNLTLRQFGPVKGNCVDRDMTVKHSPISIVPVKNFNYKQEELETLKKSIYLLEQKPEITQLENEILLNMKDCAIHFESQINKNFYFFIKKPSPNDEDKQFGKYWNVYMRTKKDSPYGANKWLKLAVIIPNGFPVTAPEIRFLSVPLHPNITADGSINIDVLRTRHNSNVTIFFALLSIRNMLSKPDFKNIQNMDVLERITPSVDLISIIRNSSFSEVSLPAYNEDSSVIVKLGRARTVKPKFCDPFSFTRMEHPVKASSGNYFEKQALIYKLSQSNGNLNDPINGQKIQDVKNTPEDLQFLGFIREYMKKYNVE</sequence>
<dbReference type="eggNOG" id="KOG0417">
    <property type="taxonomic scope" value="Eukaryota"/>
</dbReference>
<dbReference type="SUPFAM" id="SSF54495">
    <property type="entry name" value="UBC-like"/>
    <property type="match status" value="1"/>
</dbReference>
<dbReference type="CDD" id="cd00195">
    <property type="entry name" value="UBCc_UEV"/>
    <property type="match status" value="1"/>
</dbReference>
<dbReference type="Pfam" id="PF00179">
    <property type="entry name" value="UQ_con"/>
    <property type="match status" value="1"/>
</dbReference>
<dbReference type="InParanoid" id="A2F152"/>
<evidence type="ECO:0000313" key="2">
    <source>
        <dbReference type="EMBL" id="EAY01343.1"/>
    </source>
</evidence>
<dbReference type="InterPro" id="IPR016135">
    <property type="entry name" value="UBQ-conjugating_enzyme/RWD"/>
</dbReference>